<accession>A0A0A9G0J6</accession>
<reference evidence="2" key="1">
    <citation type="submission" date="2014-09" db="EMBL/GenBank/DDBJ databases">
        <authorList>
            <person name="Magalhaes I.L.F."/>
            <person name="Oliveira U."/>
            <person name="Santos F.R."/>
            <person name="Vidigal T.H.D.A."/>
            <person name="Brescovit A.D."/>
            <person name="Santos A.J."/>
        </authorList>
    </citation>
    <scope>NUCLEOTIDE SEQUENCE</scope>
    <source>
        <tissue evidence="2">Shoot tissue taken approximately 20 cm above the soil surface</tissue>
    </source>
</reference>
<dbReference type="AlphaFoldDB" id="A0A0A9G0J6"/>
<sequence length="240" mass="25002">MQARPTYVSTYCARLHAHLAAPRLLVVLAVAAHRRRHAPSATYAAAPRRRRRRLSGASRAGAPDAAAGLVVVHPDHEDLPGDPDLPAEARHLVVPRRAAGLPLGHPPPEPLREARHALLLLLRELGPRPPPATGAVAAVTAHASGHRHVHAVSRRRAGGGQHWRRVRAGGAGRPRDGVEERLPVEVAVAAAGGAEHRGGVGVVGGVLAAAVGGVGAKLRGVVAHALAVHLPRPLLLLLLH</sequence>
<dbReference type="EMBL" id="GBRH01179306">
    <property type="protein sequence ID" value="JAE18590.1"/>
    <property type="molecule type" value="Transcribed_RNA"/>
</dbReference>
<evidence type="ECO:0000256" key="1">
    <source>
        <dbReference type="SAM" id="MobiDB-lite"/>
    </source>
</evidence>
<name>A0A0A9G0J6_ARUDO</name>
<protein>
    <submittedName>
        <fullName evidence="2">Uncharacterized protein</fullName>
    </submittedName>
</protein>
<evidence type="ECO:0000313" key="2">
    <source>
        <dbReference type="EMBL" id="JAE18590.1"/>
    </source>
</evidence>
<feature type="compositionally biased region" description="Low complexity" evidence="1">
    <location>
        <begin position="55"/>
        <end position="64"/>
    </location>
</feature>
<proteinExistence type="predicted"/>
<reference evidence="2" key="2">
    <citation type="journal article" date="2015" name="Data Brief">
        <title>Shoot transcriptome of the giant reed, Arundo donax.</title>
        <authorList>
            <person name="Barrero R.A."/>
            <person name="Guerrero F.D."/>
            <person name="Moolhuijzen P."/>
            <person name="Goolsby J.A."/>
            <person name="Tidwell J."/>
            <person name="Bellgard S.E."/>
            <person name="Bellgard M.I."/>
        </authorList>
    </citation>
    <scope>NUCLEOTIDE SEQUENCE</scope>
    <source>
        <tissue evidence="2">Shoot tissue taken approximately 20 cm above the soil surface</tissue>
    </source>
</reference>
<organism evidence="2">
    <name type="scientific">Arundo donax</name>
    <name type="common">Giant reed</name>
    <name type="synonym">Donax arundinaceus</name>
    <dbReference type="NCBI Taxonomy" id="35708"/>
    <lineage>
        <taxon>Eukaryota</taxon>
        <taxon>Viridiplantae</taxon>
        <taxon>Streptophyta</taxon>
        <taxon>Embryophyta</taxon>
        <taxon>Tracheophyta</taxon>
        <taxon>Spermatophyta</taxon>
        <taxon>Magnoliopsida</taxon>
        <taxon>Liliopsida</taxon>
        <taxon>Poales</taxon>
        <taxon>Poaceae</taxon>
        <taxon>PACMAD clade</taxon>
        <taxon>Arundinoideae</taxon>
        <taxon>Arundineae</taxon>
        <taxon>Arundo</taxon>
    </lineage>
</organism>
<feature type="region of interest" description="Disordered" evidence="1">
    <location>
        <begin position="38"/>
        <end position="64"/>
    </location>
</feature>